<accession>A0A423WI71</accession>
<comment type="caution">
    <text evidence="5">The sequence shown here is derived from an EMBL/GenBank/DDBJ whole genome shotgun (WGS) entry which is preliminary data.</text>
</comment>
<keyword evidence="6" id="KW-1185">Reference proteome</keyword>
<dbReference type="EMBL" id="LKEA01000016">
    <property type="protein sequence ID" value="ROW03045.1"/>
    <property type="molecule type" value="Genomic_DNA"/>
</dbReference>
<reference evidence="5 6" key="1">
    <citation type="submission" date="2015-09" db="EMBL/GenBank/DDBJ databases">
        <title>Host preference determinants of Valsa canker pathogens revealed by comparative genomics.</title>
        <authorList>
            <person name="Yin Z."/>
            <person name="Huang L."/>
        </authorList>
    </citation>
    <scope>NUCLEOTIDE SEQUENCE [LARGE SCALE GENOMIC DNA]</scope>
    <source>
        <strain evidence="5 6">03-1</strain>
    </source>
</reference>
<dbReference type="OrthoDB" id="5344325at2759"/>
<gene>
    <name evidence="5" type="ORF">VMCG_05703</name>
</gene>
<dbReference type="InterPro" id="IPR050613">
    <property type="entry name" value="Sec_Metabolite_Reg"/>
</dbReference>
<dbReference type="GO" id="GO:0003677">
    <property type="term" value="F:DNA binding"/>
    <property type="evidence" value="ECO:0007669"/>
    <property type="project" value="InterPro"/>
</dbReference>
<dbReference type="CDD" id="cd12148">
    <property type="entry name" value="fungal_TF_MHR"/>
    <property type="match status" value="1"/>
</dbReference>
<feature type="region of interest" description="Disordered" evidence="3">
    <location>
        <begin position="596"/>
        <end position="701"/>
    </location>
</feature>
<feature type="compositionally biased region" description="Acidic residues" evidence="3">
    <location>
        <begin position="626"/>
        <end position="640"/>
    </location>
</feature>
<dbReference type="GO" id="GO:0008270">
    <property type="term" value="F:zinc ion binding"/>
    <property type="evidence" value="ECO:0007669"/>
    <property type="project" value="InterPro"/>
</dbReference>
<feature type="domain" description="Xylanolytic transcriptional activator regulatory" evidence="4">
    <location>
        <begin position="139"/>
        <end position="210"/>
    </location>
</feature>
<dbReference type="AlphaFoldDB" id="A0A423WI71"/>
<name>A0A423WI71_9PEZI</name>
<dbReference type="PANTHER" id="PTHR31001">
    <property type="entry name" value="UNCHARACTERIZED TRANSCRIPTIONAL REGULATORY PROTEIN"/>
    <property type="match status" value="1"/>
</dbReference>
<dbReference type="InterPro" id="IPR007219">
    <property type="entry name" value="XnlR_reg_dom"/>
</dbReference>
<sequence length="701" mass="76605">MPSHGVFALAKTSADGQDVLVQNYLERANFQYYPIFPEQLRGQSATWWEARAGGQSLSPELTCLLLRVCAVSTQYLEDSLLQRLEFELGEKAQAMTERFHAAATKLSASIPRGKGGVVQVQQLFMVAQWYKSEASMVESWHALSVAVREAQELNMHKPVEGLPNFERELRKRLWCIMWTWDWQMSTLLSRPLLIDQDDHTLEIPNGRLENINDPEIPHPLASVALQAELGLHVSHLFQKMSTDYSIQLVLEIEDELEKWMGKFPAALRDHRPDTRWDQKHPNVPFMRCQLNIVAYAYLLAPLKPYLLSTADPEVMGTQLGSDLRIKAVNTCLDLIRTSEQFYELIYPASIKYFFIIFFMFDAATVLCSAIVHDVNHTLPKRNQCIRSLRTVQELTDAVAHRSESARLSSVLLRKLATTLPLAQAEKQILGVGPSQESSKRFKASSSSAASSSSSSADYLTGIMSAGGGAAYAFGNPGQSMSSSSSSSSASSSTAMPLTALADAIPHSSPSSALGMGTYDMSQIHAHYAPMPMSTLAPAAPSDVLAAAAPPPDWLYMDYSEDHHLTAPNTQVDRFVARPLPPPELSSPVPALLRFRSGISYDPPRPPQGLGRGVPDPLGAAPGRAEEDLDVAAEGGDEGDEDHEHGDGQADLADEAEGGDVCLPLYGVHTEEGGEEGQGEEDDGEDGEDHDGQVLRAGQLGL</sequence>
<dbReference type="SMART" id="SM00906">
    <property type="entry name" value="Fungal_trans"/>
    <property type="match status" value="1"/>
</dbReference>
<evidence type="ECO:0000256" key="1">
    <source>
        <dbReference type="ARBA" id="ARBA00004123"/>
    </source>
</evidence>
<dbReference type="Proteomes" id="UP000283895">
    <property type="component" value="Unassembled WGS sequence"/>
</dbReference>
<dbReference type="PANTHER" id="PTHR31001:SF84">
    <property type="entry name" value="FUNGAL SPECIFIC TRANSCRIPTION FACTOR"/>
    <property type="match status" value="1"/>
</dbReference>
<evidence type="ECO:0000313" key="6">
    <source>
        <dbReference type="Proteomes" id="UP000283895"/>
    </source>
</evidence>
<keyword evidence="2" id="KW-0539">Nucleus</keyword>
<dbReference type="STRING" id="356882.A0A423WI71"/>
<dbReference type="GO" id="GO:0005634">
    <property type="term" value="C:nucleus"/>
    <property type="evidence" value="ECO:0007669"/>
    <property type="project" value="UniProtKB-SubCell"/>
</dbReference>
<protein>
    <recommendedName>
        <fullName evidence="4">Xylanolytic transcriptional activator regulatory domain-containing protein</fullName>
    </recommendedName>
</protein>
<evidence type="ECO:0000313" key="5">
    <source>
        <dbReference type="EMBL" id="ROW03045.1"/>
    </source>
</evidence>
<proteinExistence type="predicted"/>
<evidence type="ECO:0000256" key="2">
    <source>
        <dbReference type="ARBA" id="ARBA00023242"/>
    </source>
</evidence>
<evidence type="ECO:0000259" key="4">
    <source>
        <dbReference type="SMART" id="SM00906"/>
    </source>
</evidence>
<dbReference type="GO" id="GO:0006351">
    <property type="term" value="P:DNA-templated transcription"/>
    <property type="evidence" value="ECO:0007669"/>
    <property type="project" value="InterPro"/>
</dbReference>
<evidence type="ECO:0000256" key="3">
    <source>
        <dbReference type="SAM" id="MobiDB-lite"/>
    </source>
</evidence>
<feature type="compositionally biased region" description="Acidic residues" evidence="3">
    <location>
        <begin position="672"/>
        <end position="688"/>
    </location>
</feature>
<organism evidence="5 6">
    <name type="scientific">Cytospora schulzeri</name>
    <dbReference type="NCBI Taxonomy" id="448051"/>
    <lineage>
        <taxon>Eukaryota</taxon>
        <taxon>Fungi</taxon>
        <taxon>Dikarya</taxon>
        <taxon>Ascomycota</taxon>
        <taxon>Pezizomycotina</taxon>
        <taxon>Sordariomycetes</taxon>
        <taxon>Sordariomycetidae</taxon>
        <taxon>Diaporthales</taxon>
        <taxon>Cytosporaceae</taxon>
        <taxon>Cytospora</taxon>
    </lineage>
</organism>
<comment type="subcellular location">
    <subcellularLocation>
        <location evidence="1">Nucleus</location>
    </subcellularLocation>
</comment>
<dbReference type="Pfam" id="PF04082">
    <property type="entry name" value="Fungal_trans"/>
    <property type="match status" value="1"/>
</dbReference>